<dbReference type="InterPro" id="IPR003595">
    <property type="entry name" value="Tyr_Pase_cat"/>
</dbReference>
<dbReference type="InterPro" id="IPR000387">
    <property type="entry name" value="Tyr_Pase_dom"/>
</dbReference>
<dbReference type="PROSITE" id="PS50056">
    <property type="entry name" value="TYR_PHOSPHATASE_2"/>
    <property type="match status" value="1"/>
</dbReference>
<evidence type="ECO:0000259" key="6">
    <source>
        <dbReference type="PROSITE" id="PS50055"/>
    </source>
</evidence>
<dbReference type="PROSITE" id="PS00383">
    <property type="entry name" value="TYR_PHOSPHATASE_1"/>
    <property type="match status" value="1"/>
</dbReference>
<dbReference type="GO" id="GO:0004725">
    <property type="term" value="F:protein tyrosine phosphatase activity"/>
    <property type="evidence" value="ECO:0007669"/>
    <property type="project" value="UniProtKB-EC"/>
</dbReference>
<dbReference type="OrthoDB" id="6199520at2"/>
<dbReference type="RefSeq" id="WP_034832955.1">
    <property type="nucleotide sequence ID" value="NZ_JOKH01000001.1"/>
</dbReference>
<keyword evidence="3" id="KW-0378">Hydrolase</keyword>
<accession>A0A081NLC1</accession>
<comment type="similarity">
    <text evidence="1">Belongs to the protein-tyrosine phosphatase family.</text>
</comment>
<evidence type="ECO:0000256" key="3">
    <source>
        <dbReference type="ARBA" id="ARBA00022801"/>
    </source>
</evidence>
<evidence type="ECO:0000313" key="8">
    <source>
        <dbReference type="EMBL" id="KEQ19244.1"/>
    </source>
</evidence>
<gene>
    <name evidence="8" type="ORF">GZ78_04455</name>
</gene>
<proteinExistence type="inferred from homology"/>
<dbReference type="InterPro" id="IPR016130">
    <property type="entry name" value="Tyr_Pase_AS"/>
</dbReference>
<feature type="domain" description="Tyrosine specific protein phosphatases" evidence="7">
    <location>
        <begin position="240"/>
        <end position="288"/>
    </location>
</feature>
<dbReference type="PANTHER" id="PTHR19134:SF562">
    <property type="entry name" value="PROTEIN-TYROSINE-PHOSPHATASE"/>
    <property type="match status" value="1"/>
</dbReference>
<feature type="compositionally biased region" description="Polar residues" evidence="5">
    <location>
        <begin position="43"/>
        <end position="55"/>
    </location>
</feature>
<feature type="region of interest" description="Disordered" evidence="5">
    <location>
        <begin position="21"/>
        <end position="58"/>
    </location>
</feature>
<evidence type="ECO:0000256" key="1">
    <source>
        <dbReference type="ARBA" id="ARBA00009580"/>
    </source>
</evidence>
<evidence type="ECO:0000256" key="5">
    <source>
        <dbReference type="SAM" id="MobiDB-lite"/>
    </source>
</evidence>
<keyword evidence="4" id="KW-0904">Protein phosphatase</keyword>
<dbReference type="PANTHER" id="PTHR19134">
    <property type="entry name" value="RECEPTOR-TYPE TYROSINE-PROTEIN PHOSPHATASE"/>
    <property type="match status" value="1"/>
</dbReference>
<comment type="caution">
    <text evidence="8">The sequence shown here is derived from an EMBL/GenBank/DDBJ whole genome shotgun (WGS) entry which is preliminary data.</text>
</comment>
<dbReference type="InterPro" id="IPR050348">
    <property type="entry name" value="Protein-Tyr_Phosphatase"/>
</dbReference>
<dbReference type="AlphaFoldDB" id="A0A081NLC1"/>
<dbReference type="Proteomes" id="UP000028073">
    <property type="component" value="Unassembled WGS sequence"/>
</dbReference>
<dbReference type="Gene3D" id="3.90.190.10">
    <property type="entry name" value="Protein tyrosine phosphatase superfamily"/>
    <property type="match status" value="1"/>
</dbReference>
<organism evidence="8 9">
    <name type="scientific">Endozoicomonas numazuensis</name>
    <dbReference type="NCBI Taxonomy" id="1137799"/>
    <lineage>
        <taxon>Bacteria</taxon>
        <taxon>Pseudomonadati</taxon>
        <taxon>Pseudomonadota</taxon>
        <taxon>Gammaproteobacteria</taxon>
        <taxon>Oceanospirillales</taxon>
        <taxon>Endozoicomonadaceae</taxon>
        <taxon>Endozoicomonas</taxon>
    </lineage>
</organism>
<evidence type="ECO:0000256" key="2">
    <source>
        <dbReference type="ARBA" id="ARBA00013064"/>
    </source>
</evidence>
<dbReference type="PRINTS" id="PR00700">
    <property type="entry name" value="PRTYPHPHTASE"/>
</dbReference>
<keyword evidence="9" id="KW-1185">Reference proteome</keyword>
<sequence>MLFKGGIPSIGGEVIDRINPDHKPMAIVPPFQEGPSRVESENPRPQVTSESQSEVQGVKLPDRSIEKADKEKVDTLNEAAGELWGALRSVPLPRKAESRASVNILNIHDIGEPGDIIARVCPRPDLGEFFPFWNFILREQVPVIVNINEAGASGDYFPDRARVIASGPITVTQKTSESGRSENTHRTFERIKLRVKEAGQSSARVKLYKVTDWPDSAGYSSAKRLIKFGRKLIALRRPPLIHCRAGLGRSGALVMVMNLILLEASEILVKETAVAKLAELIVQARGDRIDARFVTTPDQFYFLLRVLKELTGLSSQEVIAQVNSFCGLTDSEPDSSSEEA</sequence>
<dbReference type="STRING" id="1137799.GZ78_04455"/>
<dbReference type="InterPro" id="IPR029021">
    <property type="entry name" value="Prot-tyrosine_phosphatase-like"/>
</dbReference>
<dbReference type="EC" id="3.1.3.48" evidence="2"/>
<dbReference type="SMART" id="SM00194">
    <property type="entry name" value="PTPc"/>
    <property type="match status" value="1"/>
</dbReference>
<name>A0A081NLC1_9GAMM</name>
<protein>
    <recommendedName>
        <fullName evidence="2">protein-tyrosine-phosphatase</fullName>
        <ecNumber evidence="2">3.1.3.48</ecNumber>
    </recommendedName>
</protein>
<dbReference type="SUPFAM" id="SSF52799">
    <property type="entry name" value="(Phosphotyrosine protein) phosphatases II"/>
    <property type="match status" value="1"/>
</dbReference>
<reference evidence="8 9" key="1">
    <citation type="submission" date="2014-06" db="EMBL/GenBank/DDBJ databases">
        <title>Whole Genome Sequences of Three Symbiotic Endozoicomonas Bacteria.</title>
        <authorList>
            <person name="Neave M.J."/>
            <person name="Apprill A."/>
            <person name="Voolstra C.R."/>
        </authorList>
    </citation>
    <scope>NUCLEOTIDE SEQUENCE [LARGE SCALE GENOMIC DNA]</scope>
    <source>
        <strain evidence="8 9">DSM 25634</strain>
    </source>
</reference>
<evidence type="ECO:0000256" key="4">
    <source>
        <dbReference type="ARBA" id="ARBA00022912"/>
    </source>
</evidence>
<dbReference type="InterPro" id="IPR000242">
    <property type="entry name" value="PTP_cat"/>
</dbReference>
<dbReference type="SMART" id="SM00404">
    <property type="entry name" value="PTPc_motif"/>
    <property type="match status" value="1"/>
</dbReference>
<dbReference type="EMBL" id="JOKH01000001">
    <property type="protein sequence ID" value="KEQ19244.1"/>
    <property type="molecule type" value="Genomic_DNA"/>
</dbReference>
<evidence type="ECO:0000259" key="7">
    <source>
        <dbReference type="PROSITE" id="PS50056"/>
    </source>
</evidence>
<dbReference type="Pfam" id="PF00102">
    <property type="entry name" value="Y_phosphatase"/>
    <property type="match status" value="1"/>
</dbReference>
<feature type="domain" description="Tyrosine-protein phosphatase" evidence="6">
    <location>
        <begin position="90"/>
        <end position="310"/>
    </location>
</feature>
<evidence type="ECO:0000313" key="9">
    <source>
        <dbReference type="Proteomes" id="UP000028073"/>
    </source>
</evidence>
<dbReference type="PROSITE" id="PS50055">
    <property type="entry name" value="TYR_PHOSPHATASE_PTP"/>
    <property type="match status" value="1"/>
</dbReference>